<keyword evidence="1" id="KW-0472">Membrane</keyword>
<sequence length="58" mass="6378">MFLDFGVTAAAAAVVFAVLTVAQLFALPARRDRTTGELTSIMQDWRAVAANRRFCGFR</sequence>
<gene>
    <name evidence="2" type="ORF">NCAST_19_00870</name>
</gene>
<evidence type="ECO:0000256" key="1">
    <source>
        <dbReference type="SAM" id="Phobius"/>
    </source>
</evidence>
<dbReference type="STRING" id="1824.SAMN05444423_11512"/>
<keyword evidence="3" id="KW-1185">Reference proteome</keyword>
<keyword evidence="1" id="KW-1133">Transmembrane helix</keyword>
<reference evidence="2 3" key="1">
    <citation type="journal article" date="2014" name="BMC Genomics">
        <title>Genome based analysis of type-I polyketide synthase and nonribosomal peptide synthetase gene clusters in seven strains of five representative Nocardia species.</title>
        <authorList>
            <person name="Komaki H."/>
            <person name="Ichikawa N."/>
            <person name="Hosoyama A."/>
            <person name="Takahashi-Nakaguchi A."/>
            <person name="Matsuzawa T."/>
            <person name="Suzuki K."/>
            <person name="Fujita N."/>
            <person name="Gonoi T."/>
        </authorList>
    </citation>
    <scope>NUCLEOTIDE SEQUENCE [LARGE SCALE GENOMIC DNA]</scope>
    <source>
        <strain evidence="2 3">NBRC 15531</strain>
    </source>
</reference>
<comment type="caution">
    <text evidence="2">The sequence shown here is derived from an EMBL/GenBank/DDBJ whole genome shotgun (WGS) entry which is preliminary data.</text>
</comment>
<feature type="transmembrane region" description="Helical" evidence="1">
    <location>
        <begin position="6"/>
        <end position="27"/>
    </location>
</feature>
<protein>
    <submittedName>
        <fullName evidence="2">Major facilitator superfamily transporter</fullName>
    </submittedName>
</protein>
<proteinExistence type="predicted"/>
<dbReference type="Proteomes" id="UP000017048">
    <property type="component" value="Unassembled WGS sequence"/>
</dbReference>
<evidence type="ECO:0000313" key="2">
    <source>
        <dbReference type="EMBL" id="GAD83385.1"/>
    </source>
</evidence>
<accession>U5E7T6</accession>
<name>U5E7T6_NOCAS</name>
<dbReference type="EMBL" id="BAFO02000019">
    <property type="protein sequence ID" value="GAD83385.1"/>
    <property type="molecule type" value="Genomic_DNA"/>
</dbReference>
<keyword evidence="1" id="KW-0812">Transmembrane</keyword>
<evidence type="ECO:0000313" key="3">
    <source>
        <dbReference type="Proteomes" id="UP000017048"/>
    </source>
</evidence>
<dbReference type="AlphaFoldDB" id="U5E7T6"/>
<organism evidence="2 3">
    <name type="scientific">Nocardia asteroides NBRC 15531</name>
    <dbReference type="NCBI Taxonomy" id="1110697"/>
    <lineage>
        <taxon>Bacteria</taxon>
        <taxon>Bacillati</taxon>
        <taxon>Actinomycetota</taxon>
        <taxon>Actinomycetes</taxon>
        <taxon>Mycobacteriales</taxon>
        <taxon>Nocardiaceae</taxon>
        <taxon>Nocardia</taxon>
    </lineage>
</organism>